<name>A0A941DK82_9BURK</name>
<dbReference type="InterPro" id="IPR009057">
    <property type="entry name" value="Homeodomain-like_sf"/>
</dbReference>
<protein>
    <submittedName>
        <fullName evidence="4">AraC family transcriptional regulator</fullName>
    </submittedName>
</protein>
<evidence type="ECO:0000256" key="2">
    <source>
        <dbReference type="ARBA" id="ARBA00023163"/>
    </source>
</evidence>
<evidence type="ECO:0000259" key="3">
    <source>
        <dbReference type="PROSITE" id="PS01124"/>
    </source>
</evidence>
<evidence type="ECO:0000313" key="5">
    <source>
        <dbReference type="Proteomes" id="UP000680067"/>
    </source>
</evidence>
<accession>A0A941DK82</accession>
<evidence type="ECO:0000256" key="1">
    <source>
        <dbReference type="ARBA" id="ARBA00023015"/>
    </source>
</evidence>
<proteinExistence type="predicted"/>
<dbReference type="Gene3D" id="1.10.10.60">
    <property type="entry name" value="Homeodomain-like"/>
    <property type="match status" value="1"/>
</dbReference>
<keyword evidence="5" id="KW-1185">Reference proteome</keyword>
<dbReference type="SUPFAM" id="SSF46689">
    <property type="entry name" value="Homeodomain-like"/>
    <property type="match status" value="1"/>
</dbReference>
<sequence>MYQIADPDPRLTSLLLPTLVLHLDGCSGNIPAALSPSLHFFLRGGGEILGPDGEYHPIPDAYLLGPFIEHFHTRYQPGTVAFSVCFRPGVLYEACDIHPAGLVGAYRLLHEVFPVAACEALIQARRQQVSVSDGLAAFQAFLLAVLPHSKTGLFADVLMKAQHKIFFPMVDLSEALGFGQRQLERRIMDAFGLPLRDIRRMSRYGYSMLHLLSNRPEHGELTQIAQEFGYYDQAHMAREFASLIGHSPTQLLQKIASDDPGYWLYRIAAPDFQRLFYVM</sequence>
<dbReference type="Proteomes" id="UP000680067">
    <property type="component" value="Unassembled WGS sequence"/>
</dbReference>
<evidence type="ECO:0000313" key="4">
    <source>
        <dbReference type="EMBL" id="MBR7781087.1"/>
    </source>
</evidence>
<dbReference type="AlphaFoldDB" id="A0A941DK82"/>
<gene>
    <name evidence="4" type="ORF">KDM89_02945</name>
</gene>
<dbReference type="InterPro" id="IPR018060">
    <property type="entry name" value="HTH_AraC"/>
</dbReference>
<dbReference type="SMART" id="SM00342">
    <property type="entry name" value="HTH_ARAC"/>
    <property type="match status" value="1"/>
</dbReference>
<dbReference type="EMBL" id="JAGSPN010000001">
    <property type="protein sequence ID" value="MBR7781087.1"/>
    <property type="molecule type" value="Genomic_DNA"/>
</dbReference>
<dbReference type="PROSITE" id="PS01124">
    <property type="entry name" value="HTH_ARAC_FAMILY_2"/>
    <property type="match status" value="1"/>
</dbReference>
<keyword evidence="2" id="KW-0804">Transcription</keyword>
<dbReference type="RefSeq" id="WP_212686423.1">
    <property type="nucleotide sequence ID" value="NZ_JAGSPN010000001.1"/>
</dbReference>
<reference evidence="4" key="1">
    <citation type="submission" date="2021-04" db="EMBL/GenBank/DDBJ databases">
        <title>novel species isolated from subtropical streams in China.</title>
        <authorList>
            <person name="Lu H."/>
        </authorList>
    </citation>
    <scope>NUCLEOTIDE SEQUENCE</scope>
    <source>
        <strain evidence="4">LFS511W</strain>
    </source>
</reference>
<dbReference type="GO" id="GO:0003700">
    <property type="term" value="F:DNA-binding transcription factor activity"/>
    <property type="evidence" value="ECO:0007669"/>
    <property type="project" value="InterPro"/>
</dbReference>
<dbReference type="GO" id="GO:0043565">
    <property type="term" value="F:sequence-specific DNA binding"/>
    <property type="evidence" value="ECO:0007669"/>
    <property type="project" value="InterPro"/>
</dbReference>
<comment type="caution">
    <text evidence="4">The sequence shown here is derived from an EMBL/GenBank/DDBJ whole genome shotgun (WGS) entry which is preliminary data.</text>
</comment>
<feature type="domain" description="HTH araC/xylS-type" evidence="3">
    <location>
        <begin position="151"/>
        <end position="254"/>
    </location>
</feature>
<organism evidence="4 5">
    <name type="scientific">Undibacterium luofuense</name>
    <dbReference type="NCBI Taxonomy" id="2828733"/>
    <lineage>
        <taxon>Bacteria</taxon>
        <taxon>Pseudomonadati</taxon>
        <taxon>Pseudomonadota</taxon>
        <taxon>Betaproteobacteria</taxon>
        <taxon>Burkholderiales</taxon>
        <taxon>Oxalobacteraceae</taxon>
        <taxon>Undibacterium</taxon>
    </lineage>
</organism>
<dbReference type="Pfam" id="PF12833">
    <property type="entry name" value="HTH_18"/>
    <property type="match status" value="1"/>
</dbReference>
<keyword evidence="1" id="KW-0805">Transcription regulation</keyword>